<accession>A0AAV3U2B0</accession>
<gene>
    <name evidence="2" type="ORF">GCM10025791_20410</name>
</gene>
<name>A0AAV3U2B0_9ALTE</name>
<dbReference type="EMBL" id="BAABLX010000013">
    <property type="protein sequence ID" value="GAA4941890.1"/>
    <property type="molecule type" value="Genomic_DNA"/>
</dbReference>
<dbReference type="InterPro" id="IPR052340">
    <property type="entry name" value="RNase_Y/CdgJ"/>
</dbReference>
<dbReference type="PANTHER" id="PTHR33525">
    <property type="match status" value="1"/>
</dbReference>
<keyword evidence="3" id="KW-1185">Reference proteome</keyword>
<evidence type="ECO:0000313" key="3">
    <source>
        <dbReference type="Proteomes" id="UP001409585"/>
    </source>
</evidence>
<comment type="caution">
    <text evidence="2">The sequence shown here is derived from an EMBL/GenBank/DDBJ whole genome shotgun (WGS) entry which is preliminary data.</text>
</comment>
<feature type="domain" description="HDOD" evidence="1">
    <location>
        <begin position="26"/>
        <end position="220"/>
    </location>
</feature>
<dbReference type="Gene3D" id="1.10.3210.10">
    <property type="entry name" value="Hypothetical protein af1432"/>
    <property type="match status" value="1"/>
</dbReference>
<sequence>MGMTLMEQPAPKVGSLEELTANTASLISLPEIYLKFKQLMDDEASDIQDFARVVTMDPNLTGVVLKVINSPLYGFSGQIHAIDRAINLMGLGQLHDLVLALSAVDAIRIGNDIEQIKTFWQRSIYCGVMARLLAQHLNLRDPAGLFVIGLLHEIGRILVFIKHPEAARAAIIDARQHACPLASSEGRIFGYHYGDIGAQLMADWNLPVKFHTVIGLHLDPIRSSEHYAEAALLGLSHKMATFARPGIEPYHYTEGELGLDHLKIDAADLEALLPEVEKLSIEMESMIIKN</sequence>
<evidence type="ECO:0000313" key="2">
    <source>
        <dbReference type="EMBL" id="GAA4941890.1"/>
    </source>
</evidence>
<reference evidence="3" key="1">
    <citation type="journal article" date="2019" name="Int. J. Syst. Evol. Microbiol.">
        <title>The Global Catalogue of Microorganisms (GCM) 10K type strain sequencing project: providing services to taxonomists for standard genome sequencing and annotation.</title>
        <authorList>
            <consortium name="The Broad Institute Genomics Platform"/>
            <consortium name="The Broad Institute Genome Sequencing Center for Infectious Disease"/>
            <person name="Wu L."/>
            <person name="Ma J."/>
        </authorList>
    </citation>
    <scope>NUCLEOTIDE SEQUENCE [LARGE SCALE GENOMIC DNA]</scope>
    <source>
        <strain evidence="3">JCM 19134</strain>
    </source>
</reference>
<protein>
    <recommendedName>
        <fullName evidence="1">HDOD domain-containing protein</fullName>
    </recommendedName>
</protein>
<dbReference type="Proteomes" id="UP001409585">
    <property type="component" value="Unassembled WGS sequence"/>
</dbReference>
<dbReference type="SUPFAM" id="SSF109604">
    <property type="entry name" value="HD-domain/PDEase-like"/>
    <property type="match status" value="1"/>
</dbReference>
<dbReference type="RefSeq" id="WP_345421147.1">
    <property type="nucleotide sequence ID" value="NZ_BAABLX010000013.1"/>
</dbReference>
<dbReference type="PANTHER" id="PTHR33525:SF3">
    <property type="entry name" value="RIBONUCLEASE Y"/>
    <property type="match status" value="1"/>
</dbReference>
<dbReference type="Pfam" id="PF08668">
    <property type="entry name" value="HDOD"/>
    <property type="match status" value="1"/>
</dbReference>
<dbReference type="InterPro" id="IPR013976">
    <property type="entry name" value="HDOD"/>
</dbReference>
<dbReference type="AlphaFoldDB" id="A0AAV3U2B0"/>
<evidence type="ECO:0000259" key="1">
    <source>
        <dbReference type="PROSITE" id="PS51833"/>
    </source>
</evidence>
<proteinExistence type="predicted"/>
<dbReference type="PROSITE" id="PS51833">
    <property type="entry name" value="HDOD"/>
    <property type="match status" value="1"/>
</dbReference>
<organism evidence="2 3">
    <name type="scientific">Halioxenophilus aromaticivorans</name>
    <dbReference type="NCBI Taxonomy" id="1306992"/>
    <lineage>
        <taxon>Bacteria</taxon>
        <taxon>Pseudomonadati</taxon>
        <taxon>Pseudomonadota</taxon>
        <taxon>Gammaproteobacteria</taxon>
        <taxon>Alteromonadales</taxon>
        <taxon>Alteromonadaceae</taxon>
        <taxon>Halioxenophilus</taxon>
    </lineage>
</organism>